<comment type="caution">
    <text evidence="12">The sequence shown here is derived from an EMBL/GenBank/DDBJ whole genome shotgun (WGS) entry which is preliminary data.</text>
</comment>
<evidence type="ECO:0000256" key="8">
    <source>
        <dbReference type="PIRSR" id="PIRSR006487-1"/>
    </source>
</evidence>
<dbReference type="Gene3D" id="4.10.1250.10">
    <property type="entry name" value="Aminomethyltransferase fragment"/>
    <property type="match status" value="1"/>
</dbReference>
<dbReference type="GO" id="GO:0004047">
    <property type="term" value="F:aminomethyltransferase activity"/>
    <property type="evidence" value="ECO:0007669"/>
    <property type="project" value="UniProtKB-UniRule"/>
</dbReference>
<accession>A0A2A7MQM8</accession>
<dbReference type="Proteomes" id="UP000465302">
    <property type="component" value="Unassembled WGS sequence"/>
</dbReference>
<evidence type="ECO:0000259" key="10">
    <source>
        <dbReference type="Pfam" id="PF08669"/>
    </source>
</evidence>
<keyword evidence="3 7" id="KW-0032">Aminotransferase</keyword>
<name>A0A2A7MQM8_MYCAG</name>
<dbReference type="InterPro" id="IPR022903">
    <property type="entry name" value="GcvT_bac"/>
</dbReference>
<dbReference type="GO" id="GO:0008483">
    <property type="term" value="F:transaminase activity"/>
    <property type="evidence" value="ECO:0007669"/>
    <property type="project" value="UniProtKB-KW"/>
</dbReference>
<dbReference type="NCBIfam" id="NF001567">
    <property type="entry name" value="PRK00389.1"/>
    <property type="match status" value="1"/>
</dbReference>
<dbReference type="AlphaFoldDB" id="A0A2A7MQM8"/>
<keyword evidence="4 7" id="KW-0808">Transferase</keyword>
<dbReference type="Proteomes" id="UP000220914">
    <property type="component" value="Unassembled WGS sequence"/>
</dbReference>
<reference evidence="11" key="3">
    <citation type="submission" date="2020-02" db="EMBL/GenBank/DDBJ databases">
        <authorList>
            <person name="Matsumoto Y."/>
            <person name="Motooka D."/>
            <person name="Nakamura S."/>
        </authorList>
    </citation>
    <scope>NUCLEOTIDE SEQUENCE</scope>
    <source>
        <strain evidence="11">JCM 6377</strain>
    </source>
</reference>
<evidence type="ECO:0000256" key="7">
    <source>
        <dbReference type="HAMAP-Rule" id="MF_00259"/>
    </source>
</evidence>
<reference evidence="12 13" key="1">
    <citation type="submission" date="2017-10" db="EMBL/GenBank/DDBJ databases">
        <title>The new phylogeny of genus Mycobacterium.</title>
        <authorList>
            <person name="Tortoli E."/>
            <person name="Trovato A."/>
            <person name="Cirillo D.M."/>
        </authorList>
    </citation>
    <scope>NUCLEOTIDE SEQUENCE [LARGE SCALE GENOMIC DNA]</scope>
    <source>
        <strain evidence="12 13">CCUG37673</strain>
    </source>
</reference>
<keyword evidence="13" id="KW-1185">Reference proteome</keyword>
<dbReference type="InterPro" id="IPR013977">
    <property type="entry name" value="GcvT_C"/>
</dbReference>
<evidence type="ECO:0000256" key="5">
    <source>
        <dbReference type="ARBA" id="ARBA00031395"/>
    </source>
</evidence>
<dbReference type="InterPro" id="IPR028896">
    <property type="entry name" value="GcvT/YgfZ/DmdA"/>
</dbReference>
<dbReference type="Pfam" id="PF08669">
    <property type="entry name" value="GCV_T_C"/>
    <property type="match status" value="1"/>
</dbReference>
<dbReference type="InterPro" id="IPR006222">
    <property type="entry name" value="GCVT_N"/>
</dbReference>
<dbReference type="Gene3D" id="2.40.30.110">
    <property type="entry name" value="Aminomethyltransferase beta-barrel domains"/>
    <property type="match status" value="1"/>
</dbReference>
<evidence type="ECO:0000313" key="11">
    <source>
        <dbReference type="EMBL" id="GFG52444.1"/>
    </source>
</evidence>
<dbReference type="GO" id="GO:0008168">
    <property type="term" value="F:methyltransferase activity"/>
    <property type="evidence" value="ECO:0007669"/>
    <property type="project" value="UniProtKB-KW"/>
</dbReference>
<comment type="function">
    <text evidence="7">The glycine cleavage system catalyzes the degradation of glycine.</text>
</comment>
<keyword evidence="11" id="KW-0489">Methyltransferase</keyword>
<dbReference type="InterPro" id="IPR029043">
    <property type="entry name" value="GcvT/YgfZ_C"/>
</dbReference>
<dbReference type="PANTHER" id="PTHR43757:SF2">
    <property type="entry name" value="AMINOMETHYLTRANSFERASE, MITOCHONDRIAL"/>
    <property type="match status" value="1"/>
</dbReference>
<feature type="domain" description="Aminomethyltransferase C-terminal" evidence="10">
    <location>
        <begin position="291"/>
        <end position="370"/>
    </location>
</feature>
<dbReference type="PIRSF" id="PIRSF006487">
    <property type="entry name" value="GcvT"/>
    <property type="match status" value="1"/>
</dbReference>
<feature type="domain" description="GCVT N-terminal" evidence="9">
    <location>
        <begin position="16"/>
        <end position="273"/>
    </location>
</feature>
<dbReference type="SUPFAM" id="SSF101790">
    <property type="entry name" value="Aminomethyltransferase beta-barrel domain"/>
    <property type="match status" value="1"/>
</dbReference>
<dbReference type="SUPFAM" id="SSF103025">
    <property type="entry name" value="Folate-binding domain"/>
    <property type="match status" value="1"/>
</dbReference>
<dbReference type="RefSeq" id="WP_097943960.1">
    <property type="nucleotide sequence ID" value="NZ_BLKS01000001.1"/>
</dbReference>
<dbReference type="HAMAP" id="MF_00259">
    <property type="entry name" value="GcvT"/>
    <property type="match status" value="1"/>
</dbReference>
<dbReference type="OrthoDB" id="9774591at2"/>
<dbReference type="EMBL" id="PDCP01000091">
    <property type="protein sequence ID" value="PEG33817.1"/>
    <property type="molecule type" value="Genomic_DNA"/>
</dbReference>
<dbReference type="Gene3D" id="3.30.1360.120">
    <property type="entry name" value="Probable tRNA modification gtpase trme, domain 1"/>
    <property type="match status" value="1"/>
</dbReference>
<feature type="binding site" evidence="8">
    <location>
        <position position="206"/>
    </location>
    <ligand>
        <name>substrate</name>
    </ligand>
</feature>
<dbReference type="EMBL" id="BLKS01000001">
    <property type="protein sequence ID" value="GFG52444.1"/>
    <property type="molecule type" value="Genomic_DNA"/>
</dbReference>
<dbReference type="GO" id="GO:0005960">
    <property type="term" value="C:glycine cleavage complex"/>
    <property type="evidence" value="ECO:0007669"/>
    <property type="project" value="InterPro"/>
</dbReference>
<evidence type="ECO:0000256" key="3">
    <source>
        <dbReference type="ARBA" id="ARBA00022576"/>
    </source>
</evidence>
<evidence type="ECO:0000259" key="9">
    <source>
        <dbReference type="Pfam" id="PF01571"/>
    </source>
</evidence>
<dbReference type="Gene3D" id="3.30.70.1400">
    <property type="entry name" value="Aminomethyltransferase beta-barrel domains"/>
    <property type="match status" value="1"/>
</dbReference>
<gene>
    <name evidence="7 12" type="primary">gcvT</name>
    <name evidence="11" type="synonym">gcvT_1</name>
    <name evidence="12" type="ORF">CQY20_28805</name>
    <name evidence="11" type="ORF">MAGR_38850</name>
</gene>
<dbReference type="GO" id="GO:0019464">
    <property type="term" value="P:glycine decarboxylation via glycine cleavage system"/>
    <property type="evidence" value="ECO:0007669"/>
    <property type="project" value="UniProtKB-UniRule"/>
</dbReference>
<evidence type="ECO:0000313" key="14">
    <source>
        <dbReference type="Proteomes" id="UP000465302"/>
    </source>
</evidence>
<dbReference type="PANTHER" id="PTHR43757">
    <property type="entry name" value="AMINOMETHYLTRANSFERASE"/>
    <property type="match status" value="1"/>
</dbReference>
<comment type="subunit">
    <text evidence="7">The glycine cleavage system is composed of four proteins: P, T, L and H.</text>
</comment>
<dbReference type="InterPro" id="IPR006223">
    <property type="entry name" value="GcvT"/>
</dbReference>
<dbReference type="InterPro" id="IPR027266">
    <property type="entry name" value="TrmE/GcvT-like"/>
</dbReference>
<organism evidence="12 13">
    <name type="scientific">Mycolicibacterium agri</name>
    <name type="common">Mycobacterium agri</name>
    <dbReference type="NCBI Taxonomy" id="36811"/>
    <lineage>
        <taxon>Bacteria</taxon>
        <taxon>Bacillati</taxon>
        <taxon>Actinomycetota</taxon>
        <taxon>Actinomycetes</taxon>
        <taxon>Mycobacteriales</taxon>
        <taxon>Mycobacteriaceae</taxon>
        <taxon>Mycolicibacterium</taxon>
    </lineage>
</organism>
<evidence type="ECO:0000256" key="1">
    <source>
        <dbReference type="ARBA" id="ARBA00008609"/>
    </source>
</evidence>
<comment type="catalytic activity">
    <reaction evidence="6 7">
        <text>N(6)-[(R)-S(8)-aminomethyldihydrolipoyl]-L-lysyl-[protein] + (6S)-5,6,7,8-tetrahydrofolate = N(6)-[(R)-dihydrolipoyl]-L-lysyl-[protein] + (6R)-5,10-methylene-5,6,7,8-tetrahydrofolate + NH4(+)</text>
        <dbReference type="Rhea" id="RHEA:16945"/>
        <dbReference type="Rhea" id="RHEA-COMP:10475"/>
        <dbReference type="Rhea" id="RHEA-COMP:10492"/>
        <dbReference type="ChEBI" id="CHEBI:15636"/>
        <dbReference type="ChEBI" id="CHEBI:28938"/>
        <dbReference type="ChEBI" id="CHEBI:57453"/>
        <dbReference type="ChEBI" id="CHEBI:83100"/>
        <dbReference type="ChEBI" id="CHEBI:83143"/>
        <dbReference type="EC" id="2.1.2.10"/>
    </reaction>
</comment>
<sequence>MTSHATTTLESPLLFEHRALGATFTDFAGWQMPVKYSSDLSEHHAVRRAAGVFDISHMGEIVVAGPQAAALLDYSLVGELSKIAVGKAKYSLMCESGGGVIDDLVTYRLSDRQFLVVVNAANTAAVMTELTRNASLYDVEVEDRSDDTALIAVQGPVSESIVEALVPAPHAPVVKQLKYYAIISAVVADIDVQLARTGYTGEDGFELYVPRRHAISLWRALLAEGSTHGAVAAGLACRDTLRLEAGMPLYGHELSLHTNPYEAGLGMMVRLTKEFVGREALQRISQRPTDRTLVGLKGTGRRAARAGYRIHHDGADSAIGVVTSGALSPTLGYPIAMAYVASGLSAPGTEVTVDIRGSRETFQIVPLPFYRRG</sequence>
<comment type="similarity">
    <text evidence="1 7">Belongs to the GcvT family.</text>
</comment>
<dbReference type="Pfam" id="PF01571">
    <property type="entry name" value="GCV_T"/>
    <property type="match status" value="1"/>
</dbReference>
<evidence type="ECO:0000256" key="4">
    <source>
        <dbReference type="ARBA" id="ARBA00022679"/>
    </source>
</evidence>
<evidence type="ECO:0000256" key="2">
    <source>
        <dbReference type="ARBA" id="ARBA00012616"/>
    </source>
</evidence>
<dbReference type="FunFam" id="2.40.30.110:FF:000003">
    <property type="entry name" value="Aminomethyltransferase"/>
    <property type="match status" value="1"/>
</dbReference>
<evidence type="ECO:0000313" key="12">
    <source>
        <dbReference type="EMBL" id="PEG33817.1"/>
    </source>
</evidence>
<protein>
    <recommendedName>
        <fullName evidence="2 7">Aminomethyltransferase</fullName>
        <ecNumber evidence="2 7">2.1.2.10</ecNumber>
    </recommendedName>
    <alternativeName>
        <fullName evidence="5 7">Glycine cleavage system T protein</fullName>
    </alternativeName>
</protein>
<dbReference type="EC" id="2.1.2.10" evidence="2 7"/>
<evidence type="ECO:0000256" key="6">
    <source>
        <dbReference type="ARBA" id="ARBA00047665"/>
    </source>
</evidence>
<dbReference type="NCBIfam" id="TIGR00528">
    <property type="entry name" value="gcvT"/>
    <property type="match status" value="1"/>
</dbReference>
<proteinExistence type="inferred from homology"/>
<reference evidence="11 14" key="2">
    <citation type="journal article" date="2019" name="Emerg. Microbes Infect.">
        <title>Comprehensive subspecies identification of 175 nontuberculous mycobacteria species based on 7547 genomic profiles.</title>
        <authorList>
            <person name="Matsumoto Y."/>
            <person name="Kinjo T."/>
            <person name="Motooka D."/>
            <person name="Nabeya D."/>
            <person name="Jung N."/>
            <person name="Uechi K."/>
            <person name="Horii T."/>
            <person name="Iida T."/>
            <person name="Fujita J."/>
            <person name="Nakamura S."/>
        </authorList>
    </citation>
    <scope>NUCLEOTIDE SEQUENCE [LARGE SCALE GENOMIC DNA]</scope>
    <source>
        <strain evidence="11 14">JCM 6377</strain>
    </source>
</reference>
<dbReference type="GO" id="GO:0005829">
    <property type="term" value="C:cytosol"/>
    <property type="evidence" value="ECO:0007669"/>
    <property type="project" value="TreeGrafter"/>
</dbReference>
<dbReference type="GO" id="GO:0032259">
    <property type="term" value="P:methylation"/>
    <property type="evidence" value="ECO:0007669"/>
    <property type="project" value="UniProtKB-KW"/>
</dbReference>
<evidence type="ECO:0000313" key="13">
    <source>
        <dbReference type="Proteomes" id="UP000220914"/>
    </source>
</evidence>